<name>A0A4C1YQ37_EUMVA</name>
<evidence type="ECO:0000313" key="2">
    <source>
        <dbReference type="EMBL" id="GBP76729.1"/>
    </source>
</evidence>
<organism evidence="2 3">
    <name type="scientific">Eumeta variegata</name>
    <name type="common">Bagworm moth</name>
    <name type="synonym">Eumeta japonica</name>
    <dbReference type="NCBI Taxonomy" id="151549"/>
    <lineage>
        <taxon>Eukaryota</taxon>
        <taxon>Metazoa</taxon>
        <taxon>Ecdysozoa</taxon>
        <taxon>Arthropoda</taxon>
        <taxon>Hexapoda</taxon>
        <taxon>Insecta</taxon>
        <taxon>Pterygota</taxon>
        <taxon>Neoptera</taxon>
        <taxon>Endopterygota</taxon>
        <taxon>Lepidoptera</taxon>
        <taxon>Glossata</taxon>
        <taxon>Ditrysia</taxon>
        <taxon>Tineoidea</taxon>
        <taxon>Psychidae</taxon>
        <taxon>Oiketicinae</taxon>
        <taxon>Eumeta</taxon>
    </lineage>
</organism>
<reference evidence="2 3" key="1">
    <citation type="journal article" date="2019" name="Commun. Biol.">
        <title>The bagworm genome reveals a unique fibroin gene that provides high tensile strength.</title>
        <authorList>
            <person name="Kono N."/>
            <person name="Nakamura H."/>
            <person name="Ohtoshi R."/>
            <person name="Tomita M."/>
            <person name="Numata K."/>
            <person name="Arakawa K."/>
        </authorList>
    </citation>
    <scope>NUCLEOTIDE SEQUENCE [LARGE SCALE GENOMIC DNA]</scope>
</reference>
<feature type="compositionally biased region" description="Basic and acidic residues" evidence="1">
    <location>
        <begin position="1"/>
        <end position="12"/>
    </location>
</feature>
<accession>A0A4C1YQ37</accession>
<protein>
    <submittedName>
        <fullName evidence="2">Uncharacterized protein</fullName>
    </submittedName>
</protein>
<evidence type="ECO:0000256" key="1">
    <source>
        <dbReference type="SAM" id="MobiDB-lite"/>
    </source>
</evidence>
<gene>
    <name evidence="2" type="ORF">EVAR_11836_1</name>
</gene>
<proteinExistence type="predicted"/>
<keyword evidence="3" id="KW-1185">Reference proteome</keyword>
<comment type="caution">
    <text evidence="2">The sequence shown here is derived from an EMBL/GenBank/DDBJ whole genome shotgun (WGS) entry which is preliminary data.</text>
</comment>
<dbReference type="AlphaFoldDB" id="A0A4C1YQ37"/>
<dbReference type="EMBL" id="BGZK01001301">
    <property type="protein sequence ID" value="GBP76729.1"/>
    <property type="molecule type" value="Genomic_DNA"/>
</dbReference>
<feature type="region of interest" description="Disordered" evidence="1">
    <location>
        <begin position="1"/>
        <end position="28"/>
    </location>
</feature>
<evidence type="ECO:0000313" key="3">
    <source>
        <dbReference type="Proteomes" id="UP000299102"/>
    </source>
</evidence>
<dbReference type="Proteomes" id="UP000299102">
    <property type="component" value="Unassembled WGS sequence"/>
</dbReference>
<sequence>MLKARPQADRGGVHKHTPPAGTTVMRQGELRLTRTDGMRRAMCTNTEHKLTHDYELTLWSLNFSKKVA</sequence>